<dbReference type="Proteomes" id="UP000313359">
    <property type="component" value="Unassembled WGS sequence"/>
</dbReference>
<dbReference type="EMBL" id="ML122279">
    <property type="protein sequence ID" value="RPD57767.1"/>
    <property type="molecule type" value="Genomic_DNA"/>
</dbReference>
<name>A0A5C2S2V2_9APHY</name>
<organism evidence="3 4">
    <name type="scientific">Lentinus tigrinus ALCF2SS1-6</name>
    <dbReference type="NCBI Taxonomy" id="1328759"/>
    <lineage>
        <taxon>Eukaryota</taxon>
        <taxon>Fungi</taxon>
        <taxon>Dikarya</taxon>
        <taxon>Basidiomycota</taxon>
        <taxon>Agaricomycotina</taxon>
        <taxon>Agaricomycetes</taxon>
        <taxon>Polyporales</taxon>
        <taxon>Polyporaceae</taxon>
        <taxon>Lentinus</taxon>
    </lineage>
</organism>
<evidence type="ECO:0000256" key="1">
    <source>
        <dbReference type="SAM" id="Coils"/>
    </source>
</evidence>
<keyword evidence="1" id="KW-0175">Coiled coil</keyword>
<evidence type="ECO:0000256" key="2">
    <source>
        <dbReference type="SAM" id="MobiDB-lite"/>
    </source>
</evidence>
<proteinExistence type="predicted"/>
<reference evidence="3" key="1">
    <citation type="journal article" date="2018" name="Genome Biol. Evol.">
        <title>Genomics and development of Lentinus tigrinus, a white-rot wood-decaying mushroom with dimorphic fruiting bodies.</title>
        <authorList>
            <person name="Wu B."/>
            <person name="Xu Z."/>
            <person name="Knudson A."/>
            <person name="Carlson A."/>
            <person name="Chen N."/>
            <person name="Kovaka S."/>
            <person name="LaButti K."/>
            <person name="Lipzen A."/>
            <person name="Pennachio C."/>
            <person name="Riley R."/>
            <person name="Schakwitz W."/>
            <person name="Umezawa K."/>
            <person name="Ohm R.A."/>
            <person name="Grigoriev I.V."/>
            <person name="Nagy L.G."/>
            <person name="Gibbons J."/>
            <person name="Hibbett D."/>
        </authorList>
    </citation>
    <scope>NUCLEOTIDE SEQUENCE [LARGE SCALE GENOMIC DNA]</scope>
    <source>
        <strain evidence="3">ALCF2SS1-6</strain>
    </source>
</reference>
<protein>
    <submittedName>
        <fullName evidence="3">Uncharacterized protein</fullName>
    </submittedName>
</protein>
<keyword evidence="4" id="KW-1185">Reference proteome</keyword>
<evidence type="ECO:0000313" key="4">
    <source>
        <dbReference type="Proteomes" id="UP000313359"/>
    </source>
</evidence>
<feature type="region of interest" description="Disordered" evidence="2">
    <location>
        <begin position="73"/>
        <end position="132"/>
    </location>
</feature>
<feature type="region of interest" description="Disordered" evidence="2">
    <location>
        <begin position="222"/>
        <end position="271"/>
    </location>
</feature>
<feature type="region of interest" description="Disordered" evidence="2">
    <location>
        <begin position="372"/>
        <end position="393"/>
    </location>
</feature>
<gene>
    <name evidence="3" type="ORF">L227DRAFT_655321</name>
</gene>
<feature type="coiled-coil region" evidence="1">
    <location>
        <begin position="291"/>
        <end position="318"/>
    </location>
</feature>
<dbReference type="AlphaFoldDB" id="A0A5C2S2V2"/>
<evidence type="ECO:0000313" key="3">
    <source>
        <dbReference type="EMBL" id="RPD57767.1"/>
    </source>
</evidence>
<accession>A0A5C2S2V2</accession>
<sequence>MQWLLLHGHLQPSPARTRLALHIPLSSIMDSERLKNLSYSELQRIAKIHGVKANQKKEKIVKQLLKAFSGGPVPLEREAEAENTEEEVVNEPGTAAQTGQAEPPATQDAEPAVQEVPAEEDRVENAPVAMPSPGSMARMISAMKPSMFPLPSSPVGRLQPADFSFNSRFAVGSPSTDSMSGSSEYRSPARGRLGFPVFPVFPGAYSPRPRRLPRPSLEEGEYDYEDDYTTESSASATGSFIPPSEYNPALAGPCEESASQRTPWAPPPVVPEGEAFARPSVEELEYALGVVEEKMRERGELSKEIENLRKTLRVVKMKQEKIKADAKKVQTIREVLEKHYIGEKNMAKLADAGKEHGAPKGEGWQRLARANKRRAAGDLGYEPRSNRRRTTAA</sequence>
<dbReference type="OrthoDB" id="2756873at2759"/>